<sequence>MRPKIIDCSKILRREQKGNNQIHHSWSNRLIFFCFFFLSIQCSKPSGNFPENRRAYLREVGLPILVTIRPRHKINMKELQLFVKTENLTNISISKFQILFFALDTQKQILIPEDKKTPELICSIEKKIQPNVILKCHVGPYVYTNLWSSIQIQSISFTTEDQIRHVISEEDLDDVTVWL</sequence>
<accession>A0A4R8MTY8</accession>
<organism evidence="1 2">
    <name type="scientific">Leptospira meyeri</name>
    <dbReference type="NCBI Taxonomy" id="29508"/>
    <lineage>
        <taxon>Bacteria</taxon>
        <taxon>Pseudomonadati</taxon>
        <taxon>Spirochaetota</taxon>
        <taxon>Spirochaetia</taxon>
        <taxon>Leptospirales</taxon>
        <taxon>Leptospiraceae</taxon>
        <taxon>Leptospira</taxon>
    </lineage>
</organism>
<evidence type="ECO:0000313" key="2">
    <source>
        <dbReference type="Proteomes" id="UP000294684"/>
    </source>
</evidence>
<dbReference type="RefSeq" id="WP_243836392.1">
    <property type="nucleotide sequence ID" value="NZ_SORO01000001.1"/>
</dbReference>
<dbReference type="GeneID" id="79825861"/>
<dbReference type="Proteomes" id="UP000294684">
    <property type="component" value="Unassembled WGS sequence"/>
</dbReference>
<proteinExistence type="predicted"/>
<dbReference type="AlphaFoldDB" id="A0A4R8MTY8"/>
<keyword evidence="2" id="KW-1185">Reference proteome</keyword>
<dbReference type="STRING" id="1193051.LEP1GSC017_3459"/>
<gene>
    <name evidence="1" type="ORF">CLV96_0511</name>
</gene>
<reference evidence="1 2" key="1">
    <citation type="submission" date="2019-03" db="EMBL/GenBank/DDBJ databases">
        <title>Genomic Encyclopedia of Archaeal and Bacterial Type Strains, Phase II (KMG-II): from individual species to whole genera.</title>
        <authorList>
            <person name="Goeker M."/>
        </authorList>
    </citation>
    <scope>NUCLEOTIDE SEQUENCE [LARGE SCALE GENOMIC DNA]</scope>
    <source>
        <strain evidence="1 2">DSM 21537</strain>
    </source>
</reference>
<name>A0A4R8MTY8_LEPME</name>
<protein>
    <submittedName>
        <fullName evidence="1">Uncharacterized protein</fullName>
    </submittedName>
</protein>
<evidence type="ECO:0000313" key="1">
    <source>
        <dbReference type="EMBL" id="TDY71548.1"/>
    </source>
</evidence>
<comment type="caution">
    <text evidence="1">The sequence shown here is derived from an EMBL/GenBank/DDBJ whole genome shotgun (WGS) entry which is preliminary data.</text>
</comment>
<dbReference type="EMBL" id="SORO01000001">
    <property type="protein sequence ID" value="TDY71548.1"/>
    <property type="molecule type" value="Genomic_DNA"/>
</dbReference>